<feature type="chain" id="PRO_5027113746" evidence="2">
    <location>
        <begin position="20"/>
        <end position="459"/>
    </location>
</feature>
<gene>
    <name evidence="3" type="ORF">MCOR_15233</name>
</gene>
<dbReference type="Proteomes" id="UP000507470">
    <property type="component" value="Unassembled WGS sequence"/>
</dbReference>
<name>A0A6J8B737_MYTCO</name>
<keyword evidence="4" id="KW-1185">Reference proteome</keyword>
<keyword evidence="1" id="KW-1133">Transmembrane helix</keyword>
<sequence>MILIYIALFHACCLHITSELEPNTRHELHRRNPAFVAEIVVEQLATTTSNLKSAYANNELENAGDVALVLVESIPILGDIVQLLSGKQENTFDVESGLKTINYNLKTLNKNIKSLGTRVNELSNEIDLSVLKNQVANDKREISNCYDDFLLFLEHPTNQAETDRVKTCYSKFGYVRQIGNILSNNKLTFMQKPLFDQIIEVTGYCDGKRIKDVYLFLLGIYIEGCLSMITSESLTYGNDSTTYKDECTSNLQISRETLTKLFENCKLEPCDHFQQAMTKALKSNKESDLTSQLPDAFPWFSLEIVTLRKGSITGMRLQSIDTFDYLTLSRGKFVYRLLMWSQYNSTSNSGSGQFDIQFNEDDLETVYNGMELNVSTINGLTTMTGHVNGLTNPGQACKHNINTDVQTDGGVGNEIKNFLSKDQNLNVSLPGWAVALIVVSVVFIVLVIVIGCVLKKFRG</sequence>
<evidence type="ECO:0000313" key="4">
    <source>
        <dbReference type="Proteomes" id="UP000507470"/>
    </source>
</evidence>
<keyword evidence="2" id="KW-0732">Signal</keyword>
<reference evidence="3 4" key="1">
    <citation type="submission" date="2020-06" db="EMBL/GenBank/DDBJ databases">
        <authorList>
            <person name="Li R."/>
            <person name="Bekaert M."/>
        </authorList>
    </citation>
    <scope>NUCLEOTIDE SEQUENCE [LARGE SCALE GENOMIC DNA]</scope>
    <source>
        <strain evidence="4">wild</strain>
    </source>
</reference>
<evidence type="ECO:0000256" key="2">
    <source>
        <dbReference type="SAM" id="SignalP"/>
    </source>
</evidence>
<protein>
    <submittedName>
        <fullName evidence="3">Uncharacterized protein</fullName>
    </submittedName>
</protein>
<accession>A0A6J8B737</accession>
<keyword evidence="1" id="KW-0812">Transmembrane</keyword>
<proteinExistence type="predicted"/>
<feature type="signal peptide" evidence="2">
    <location>
        <begin position="1"/>
        <end position="19"/>
    </location>
</feature>
<dbReference type="AlphaFoldDB" id="A0A6J8B737"/>
<dbReference type="OrthoDB" id="10309120at2759"/>
<dbReference type="EMBL" id="CACVKT020002631">
    <property type="protein sequence ID" value="CAC5379140.1"/>
    <property type="molecule type" value="Genomic_DNA"/>
</dbReference>
<organism evidence="3 4">
    <name type="scientific">Mytilus coruscus</name>
    <name type="common">Sea mussel</name>
    <dbReference type="NCBI Taxonomy" id="42192"/>
    <lineage>
        <taxon>Eukaryota</taxon>
        <taxon>Metazoa</taxon>
        <taxon>Spiralia</taxon>
        <taxon>Lophotrochozoa</taxon>
        <taxon>Mollusca</taxon>
        <taxon>Bivalvia</taxon>
        <taxon>Autobranchia</taxon>
        <taxon>Pteriomorphia</taxon>
        <taxon>Mytilida</taxon>
        <taxon>Mytiloidea</taxon>
        <taxon>Mytilidae</taxon>
        <taxon>Mytilinae</taxon>
        <taxon>Mytilus</taxon>
    </lineage>
</organism>
<keyword evidence="1" id="KW-0472">Membrane</keyword>
<feature type="transmembrane region" description="Helical" evidence="1">
    <location>
        <begin position="429"/>
        <end position="454"/>
    </location>
</feature>
<evidence type="ECO:0000313" key="3">
    <source>
        <dbReference type="EMBL" id="CAC5379140.1"/>
    </source>
</evidence>
<evidence type="ECO:0000256" key="1">
    <source>
        <dbReference type="SAM" id="Phobius"/>
    </source>
</evidence>